<dbReference type="Pfam" id="PF20274">
    <property type="entry name" value="cREC_REC"/>
    <property type="match status" value="1"/>
</dbReference>
<dbReference type="AlphaFoldDB" id="A0A1I5E3V5"/>
<sequence>MNVYLDDIRNAPDGWVCVRWPSEAIALLKTGLVKKISLDHDLGDDAIGTGYDVLLWIEEAVATNNFSPPEIVIHSANISARHKMELAIDNIKKLNNGVHMRDAICILEEMSRNGFSVIVKIDGERWGDEHPKPYTVIIFGGNMVNNQSHRFDSDNFLDAVAAAVDCYKKQNQQLE</sequence>
<protein>
    <recommendedName>
        <fullName evidence="1">Cyclic-phosphate processing Receiver domain-containing protein</fullName>
    </recommendedName>
</protein>
<accession>A0A1I5E3V5</accession>
<evidence type="ECO:0000259" key="1">
    <source>
        <dbReference type="Pfam" id="PF20274"/>
    </source>
</evidence>
<dbReference type="RefSeq" id="WP_218142742.1">
    <property type="nucleotide sequence ID" value="NZ_FOVE01000036.1"/>
</dbReference>
<evidence type="ECO:0000313" key="3">
    <source>
        <dbReference type="Proteomes" id="UP000242869"/>
    </source>
</evidence>
<keyword evidence="3" id="KW-1185">Reference proteome</keyword>
<reference evidence="3" key="1">
    <citation type="submission" date="2016-10" db="EMBL/GenBank/DDBJ databases">
        <authorList>
            <person name="Varghese N."/>
            <person name="Submissions S."/>
        </authorList>
    </citation>
    <scope>NUCLEOTIDE SEQUENCE [LARGE SCALE GENOMIC DNA]</scope>
    <source>
        <strain evidence="3">DSM 6150</strain>
    </source>
</reference>
<gene>
    <name evidence="2" type="ORF">SAMN05660284_02831</name>
</gene>
<feature type="domain" description="Cyclic-phosphate processing Receiver" evidence="1">
    <location>
        <begin position="1"/>
        <end position="89"/>
    </location>
</feature>
<organism evidence="2 3">
    <name type="scientific">Formivibrio citricus</name>
    <dbReference type="NCBI Taxonomy" id="83765"/>
    <lineage>
        <taxon>Bacteria</taxon>
        <taxon>Pseudomonadati</taxon>
        <taxon>Pseudomonadota</taxon>
        <taxon>Betaproteobacteria</taxon>
        <taxon>Neisseriales</taxon>
        <taxon>Chitinibacteraceae</taxon>
        <taxon>Formivibrio</taxon>
    </lineage>
</organism>
<proteinExistence type="predicted"/>
<dbReference type="EMBL" id="FOVE01000036">
    <property type="protein sequence ID" value="SFO06116.1"/>
    <property type="molecule type" value="Genomic_DNA"/>
</dbReference>
<dbReference type="InterPro" id="IPR046909">
    <property type="entry name" value="cREC_REC"/>
</dbReference>
<evidence type="ECO:0000313" key="2">
    <source>
        <dbReference type="EMBL" id="SFO06116.1"/>
    </source>
</evidence>
<name>A0A1I5E3V5_9NEIS</name>
<dbReference type="Proteomes" id="UP000242869">
    <property type="component" value="Unassembled WGS sequence"/>
</dbReference>